<dbReference type="RefSeq" id="WP_012794771.1">
    <property type="nucleotide sequence ID" value="NC_013132.1"/>
</dbReference>
<reference evidence="2" key="1">
    <citation type="submission" date="2009-08" db="EMBL/GenBank/DDBJ databases">
        <title>The complete genome of Chitinophaga pinensis DSM 2588.</title>
        <authorList>
            <consortium name="US DOE Joint Genome Institute (JGI-PGF)"/>
            <person name="Lucas S."/>
            <person name="Copeland A."/>
            <person name="Lapidus A."/>
            <person name="Glavina del Rio T."/>
            <person name="Dalin E."/>
            <person name="Tice H."/>
            <person name="Bruce D."/>
            <person name="Goodwin L."/>
            <person name="Pitluck S."/>
            <person name="Kyrpides N."/>
            <person name="Mavromatis K."/>
            <person name="Ivanova N."/>
            <person name="Mikhailova N."/>
            <person name="Sims D."/>
            <person name="Meinche L."/>
            <person name="Brettin T."/>
            <person name="Detter J.C."/>
            <person name="Han C."/>
            <person name="Larimer F."/>
            <person name="Land M."/>
            <person name="Hauser L."/>
            <person name="Markowitz V."/>
            <person name="Cheng J.-F."/>
            <person name="Hugenholtz P."/>
            <person name="Woyke T."/>
            <person name="Wu D."/>
            <person name="Spring S."/>
            <person name="Klenk H.-P."/>
            <person name="Eisen J.A."/>
        </authorList>
    </citation>
    <scope>NUCLEOTIDE SEQUENCE [LARGE SCALE GENOMIC DNA]</scope>
    <source>
        <strain evidence="2">ATCC 43595 / DSM 2588 / LMG 13176 / NBRC 15968 / NCIMB 11800 / UQM 2034</strain>
    </source>
</reference>
<accession>A0A979GXF6</accession>
<sequence>MIELLRERTGKQHQELERVLIPSIKAANTPAAYIKLLQLFYGYYYPLEQHIAAHMDISFPGGFERRRKASLLLDDIAAISGAPATTPRCCTDIPEITDNAQALGAMYVLEGSTLGGQVICQILMRNLAAPELPKALSFFNGYGADTQSYWDTFVHYLQGYHGDETQQQKMLDAAAATFERFRLWALQQQGQ</sequence>
<dbReference type="SUPFAM" id="SSF48613">
    <property type="entry name" value="Heme oxygenase-like"/>
    <property type="match status" value="1"/>
</dbReference>
<dbReference type="Gene3D" id="1.20.910.10">
    <property type="entry name" value="Heme oxygenase-like"/>
    <property type="match status" value="1"/>
</dbReference>
<protein>
    <submittedName>
        <fullName evidence="1">Haem oxygenase-like protein</fullName>
    </submittedName>
</protein>
<gene>
    <name evidence="1" type="ordered locus">Cpin_7208</name>
</gene>
<dbReference type="OrthoDB" id="114943at2"/>
<dbReference type="Proteomes" id="UP000002215">
    <property type="component" value="Chromosome"/>
</dbReference>
<dbReference type="CDD" id="cd19166">
    <property type="entry name" value="HemeO-bac"/>
    <property type="match status" value="1"/>
</dbReference>
<proteinExistence type="predicted"/>
<evidence type="ECO:0000313" key="1">
    <source>
        <dbReference type="EMBL" id="ACU64608.1"/>
    </source>
</evidence>
<dbReference type="GO" id="GO:0004392">
    <property type="term" value="F:heme oxygenase (decyclizing) activity"/>
    <property type="evidence" value="ECO:0007669"/>
    <property type="project" value="InterPro"/>
</dbReference>
<dbReference type="GO" id="GO:0006788">
    <property type="term" value="P:heme oxidation"/>
    <property type="evidence" value="ECO:0007669"/>
    <property type="project" value="InterPro"/>
</dbReference>
<dbReference type="InterPro" id="IPR016084">
    <property type="entry name" value="Haem_Oase-like_multi-hlx"/>
</dbReference>
<dbReference type="InterPro" id="IPR016053">
    <property type="entry name" value="Haem_Oase-like"/>
</dbReference>
<evidence type="ECO:0000313" key="2">
    <source>
        <dbReference type="Proteomes" id="UP000002215"/>
    </source>
</evidence>
<reference evidence="1 2" key="2">
    <citation type="journal article" date="2010" name="Stand. Genomic Sci.">
        <title>Complete genome sequence of Chitinophaga pinensis type strain (UQM 2034).</title>
        <authorList>
            <person name="Glavina Del Rio T."/>
            <person name="Abt B."/>
            <person name="Spring S."/>
            <person name="Lapidus A."/>
            <person name="Nolan M."/>
            <person name="Tice H."/>
            <person name="Copeland A."/>
            <person name="Cheng J.F."/>
            <person name="Chen F."/>
            <person name="Bruce D."/>
            <person name="Goodwin L."/>
            <person name="Pitluck S."/>
            <person name="Ivanova N."/>
            <person name="Mavromatis K."/>
            <person name="Mikhailova N."/>
            <person name="Pati A."/>
            <person name="Chen A."/>
            <person name="Palaniappan K."/>
            <person name="Land M."/>
            <person name="Hauser L."/>
            <person name="Chang Y.J."/>
            <person name="Jeffries C.D."/>
            <person name="Chain P."/>
            <person name="Saunders E."/>
            <person name="Detter J.C."/>
            <person name="Brettin T."/>
            <person name="Rohde M."/>
            <person name="Goker M."/>
            <person name="Bristow J."/>
            <person name="Eisen J.A."/>
            <person name="Markowitz V."/>
            <person name="Hugenholtz P."/>
            <person name="Kyrpides N.C."/>
            <person name="Klenk H.P."/>
            <person name="Lucas S."/>
        </authorList>
    </citation>
    <scope>NUCLEOTIDE SEQUENCE [LARGE SCALE GENOMIC DNA]</scope>
    <source>
        <strain evidence="2">ATCC 43595 / DSM 2588 / LMG 13176 / NBRC 15968 / NCIMB 11800 / UQM 2034</strain>
    </source>
</reference>
<dbReference type="AlphaFoldDB" id="A0A979GXF6"/>
<dbReference type="Pfam" id="PF01126">
    <property type="entry name" value="Heme_oxygenase"/>
    <property type="match status" value="1"/>
</dbReference>
<organism evidence="1 2">
    <name type="scientific">Chitinophaga pinensis (strain ATCC 43595 / DSM 2588 / LMG 13176 / NBRC 15968 / NCIMB 11800 / UQM 2034)</name>
    <dbReference type="NCBI Taxonomy" id="485918"/>
    <lineage>
        <taxon>Bacteria</taxon>
        <taxon>Pseudomonadati</taxon>
        <taxon>Bacteroidota</taxon>
        <taxon>Chitinophagia</taxon>
        <taxon>Chitinophagales</taxon>
        <taxon>Chitinophagaceae</taxon>
        <taxon>Chitinophaga</taxon>
    </lineage>
</organism>
<name>A0A979GXF6_CHIPD</name>
<dbReference type="EMBL" id="CP001699">
    <property type="protein sequence ID" value="ACU64608.1"/>
    <property type="molecule type" value="Genomic_DNA"/>
</dbReference>
<dbReference type="KEGG" id="cpi:Cpin_7208"/>